<comment type="function">
    <text evidence="13">Endonuclease that specifically degrades the RNA of RNA-DNA hybrids.</text>
</comment>
<dbReference type="PANTHER" id="PTHR10954:SF7">
    <property type="entry name" value="RIBONUCLEASE H2 SUBUNIT A"/>
    <property type="match status" value="1"/>
</dbReference>
<comment type="function">
    <text evidence="11">Catalytic subunit of RNase HII, an endonuclease that specifically degrades the RNA of RNA:DNA hybrids. Participates in DNA replication, possibly by mediating the removal of lagging-strand Okazaki fragment RNA primers during DNA replication. Mediates the excision of single ribonucleotides from DNA:RNA duplexes.</text>
</comment>
<evidence type="ECO:0000256" key="6">
    <source>
        <dbReference type="ARBA" id="ARBA00022723"/>
    </source>
</evidence>
<dbReference type="AlphaFoldDB" id="A0A915MNZ5"/>
<dbReference type="GO" id="GO:0046872">
    <property type="term" value="F:metal ion binding"/>
    <property type="evidence" value="ECO:0007669"/>
    <property type="project" value="UniProtKB-KW"/>
</dbReference>
<evidence type="ECO:0000313" key="15">
    <source>
        <dbReference type="Proteomes" id="UP000887561"/>
    </source>
</evidence>
<evidence type="ECO:0000256" key="11">
    <source>
        <dbReference type="ARBA" id="ARBA00024981"/>
    </source>
</evidence>
<dbReference type="CDD" id="cd07181">
    <property type="entry name" value="RNase_HII_eukaryota_like"/>
    <property type="match status" value="1"/>
</dbReference>
<protein>
    <recommendedName>
        <fullName evidence="13">Ribonuclease</fullName>
        <ecNumber evidence="13">3.1.26.4</ecNumber>
    </recommendedName>
</protein>
<organism evidence="15 16">
    <name type="scientific">Meloidogyne javanica</name>
    <name type="common">Root-knot nematode worm</name>
    <dbReference type="NCBI Taxonomy" id="6303"/>
    <lineage>
        <taxon>Eukaryota</taxon>
        <taxon>Metazoa</taxon>
        <taxon>Ecdysozoa</taxon>
        <taxon>Nematoda</taxon>
        <taxon>Chromadorea</taxon>
        <taxon>Rhabditida</taxon>
        <taxon>Tylenchina</taxon>
        <taxon>Tylenchomorpha</taxon>
        <taxon>Tylenchoidea</taxon>
        <taxon>Meloidogynidae</taxon>
        <taxon>Meloidogyninae</taxon>
        <taxon>Meloidogyne</taxon>
        <taxon>Meloidogyne incognita group</taxon>
    </lineage>
</organism>
<keyword evidence="9" id="KW-0689">Ribosomal protein</keyword>
<dbReference type="InterPro" id="IPR001352">
    <property type="entry name" value="RNase_HII/HIII"/>
</dbReference>
<dbReference type="GO" id="GO:0006298">
    <property type="term" value="P:mismatch repair"/>
    <property type="evidence" value="ECO:0007669"/>
    <property type="project" value="TreeGrafter"/>
</dbReference>
<dbReference type="Gene3D" id="1.10.10.460">
    <property type="entry name" value="Ribonuclease hii. Domain 2"/>
    <property type="match status" value="1"/>
</dbReference>
<sequence length="499" mass="56994">MVATFEKLVKTDGKAPDDLEKQVATAITELSQTNGEIKNQLSELYFVGAQQFEFGNKKCILIWIPVPQLRDYQKIHPKLVRELEKKMSGYHIIFIAKRRILQKPQRGKNRKPLGQKRPRSRTLTAVHEAILQDVVFPAEVVGKRTRVKLDGKQIIKVHLDKAQQTTVEHKVDTFSYLYKRLTGKEVYYEKQMEREAFLDFEAIDADNFSNFNTGAPCVLGIDEAGRGPVLGPMVYGCAIVPADKMEDLKSLGVNDSKILSRSQREKVITKMEASEFVTYSLRIAHPRTISAQMQRRTRLSLNEISHNCIISLIQHALQRICIQEIFVDLVGVKEETFQHFLQSHFHSIKITVSKKADSIFPIVGAASIFAKVTRDRRVSSWILDGFTSPEEGIGSGYPSDPMTKCYISKALDSLFGFSPLVRFSWRTIEKLLGNKAVKCFWNIQGTDDDPLKQRTLKEIWASNRAEGEDKHEKHLKHTKRLIRHRFFAERGIANIDIIV</sequence>
<keyword evidence="15" id="KW-1185">Reference proteome</keyword>
<dbReference type="EC" id="3.1.26.4" evidence="13"/>
<evidence type="ECO:0000256" key="3">
    <source>
        <dbReference type="ARBA" id="ARBA00007058"/>
    </source>
</evidence>
<feature type="binding site" evidence="12">
    <location>
        <position position="223"/>
    </location>
    <ligand>
        <name>a divalent metal cation</name>
        <dbReference type="ChEBI" id="CHEBI:60240"/>
    </ligand>
</feature>
<dbReference type="Pfam" id="PF01351">
    <property type="entry name" value="RNase_HII"/>
    <property type="match status" value="1"/>
</dbReference>
<dbReference type="Proteomes" id="UP000887561">
    <property type="component" value="Unplaced"/>
</dbReference>
<evidence type="ECO:0000259" key="14">
    <source>
        <dbReference type="PROSITE" id="PS51975"/>
    </source>
</evidence>
<name>A0A915MNZ5_MELJA</name>
<dbReference type="GO" id="GO:0003735">
    <property type="term" value="F:structural constituent of ribosome"/>
    <property type="evidence" value="ECO:0007669"/>
    <property type="project" value="InterPro"/>
</dbReference>
<dbReference type="GO" id="GO:0032299">
    <property type="term" value="C:ribonuclease H2 complex"/>
    <property type="evidence" value="ECO:0007669"/>
    <property type="project" value="TreeGrafter"/>
</dbReference>
<evidence type="ECO:0000256" key="13">
    <source>
        <dbReference type="RuleBase" id="RU003515"/>
    </source>
</evidence>
<dbReference type="InterPro" id="IPR023160">
    <property type="entry name" value="RNase_HII_hlx-loop-hlx_cap_dom"/>
</dbReference>
<dbReference type="FunFam" id="1.10.10.460:FF:000001">
    <property type="entry name" value="Ribonuclease"/>
    <property type="match status" value="1"/>
</dbReference>
<keyword evidence="10" id="KW-0687">Ribonucleoprotein</keyword>
<dbReference type="SUPFAM" id="SSF53098">
    <property type="entry name" value="Ribonuclease H-like"/>
    <property type="match status" value="1"/>
</dbReference>
<evidence type="ECO:0000256" key="10">
    <source>
        <dbReference type="ARBA" id="ARBA00023274"/>
    </source>
</evidence>
<dbReference type="GO" id="GO:0043137">
    <property type="term" value="P:DNA replication, removal of RNA primer"/>
    <property type="evidence" value="ECO:0007669"/>
    <property type="project" value="TreeGrafter"/>
</dbReference>
<keyword evidence="8 12" id="KW-0378">Hydrolase</keyword>
<evidence type="ECO:0000313" key="16">
    <source>
        <dbReference type="WBParaSite" id="scaffold4261_cov267.g7894"/>
    </source>
</evidence>
<dbReference type="GO" id="GO:1990904">
    <property type="term" value="C:ribonucleoprotein complex"/>
    <property type="evidence" value="ECO:0007669"/>
    <property type="project" value="UniProtKB-KW"/>
</dbReference>
<evidence type="ECO:0000256" key="1">
    <source>
        <dbReference type="ARBA" id="ARBA00000077"/>
    </source>
</evidence>
<feature type="binding site" evidence="12">
    <location>
        <position position="328"/>
    </location>
    <ligand>
        <name>a divalent metal cation</name>
        <dbReference type="ChEBI" id="CHEBI:60240"/>
    </ligand>
</feature>
<evidence type="ECO:0000256" key="8">
    <source>
        <dbReference type="ARBA" id="ARBA00022801"/>
    </source>
</evidence>
<comment type="catalytic activity">
    <reaction evidence="1 12 13">
        <text>Endonucleolytic cleavage to 5'-phosphomonoester.</text>
        <dbReference type="EC" id="3.1.26.4"/>
    </reaction>
</comment>
<proteinExistence type="inferred from homology"/>
<evidence type="ECO:0000256" key="9">
    <source>
        <dbReference type="ARBA" id="ARBA00022980"/>
    </source>
</evidence>
<feature type="binding site" evidence="12">
    <location>
        <position position="222"/>
    </location>
    <ligand>
        <name>a divalent metal cation</name>
        <dbReference type="ChEBI" id="CHEBI:60240"/>
    </ligand>
</feature>
<reference evidence="16" key="1">
    <citation type="submission" date="2022-11" db="UniProtKB">
        <authorList>
            <consortium name="WormBaseParasite"/>
        </authorList>
    </citation>
    <scope>IDENTIFICATION</scope>
</reference>
<accession>A0A915MNZ5</accession>
<evidence type="ECO:0000256" key="7">
    <source>
        <dbReference type="ARBA" id="ARBA00022759"/>
    </source>
</evidence>
<evidence type="ECO:0000256" key="12">
    <source>
        <dbReference type="PROSITE-ProRule" id="PRU01319"/>
    </source>
</evidence>
<dbReference type="NCBIfam" id="TIGR00729">
    <property type="entry name" value="ribonuclease HII"/>
    <property type="match status" value="1"/>
</dbReference>
<comment type="similarity">
    <text evidence="4">Belongs to the eukaryotic ribosomal protein eS7 family.</text>
</comment>
<evidence type="ECO:0000256" key="2">
    <source>
        <dbReference type="ARBA" id="ARBA00001946"/>
    </source>
</evidence>
<dbReference type="GO" id="GO:0003723">
    <property type="term" value="F:RNA binding"/>
    <property type="evidence" value="ECO:0007669"/>
    <property type="project" value="UniProtKB-UniRule"/>
</dbReference>
<dbReference type="Pfam" id="PF01251">
    <property type="entry name" value="Ribosomal_S7e"/>
    <property type="match status" value="1"/>
</dbReference>
<dbReference type="GO" id="GO:0006412">
    <property type="term" value="P:translation"/>
    <property type="evidence" value="ECO:0007669"/>
    <property type="project" value="InterPro"/>
</dbReference>
<dbReference type="WBParaSite" id="scaffold4261_cov267.g7894">
    <property type="protein sequence ID" value="scaffold4261_cov267.g7894"/>
    <property type="gene ID" value="scaffold4261_cov267.g7894"/>
</dbReference>
<dbReference type="PANTHER" id="PTHR10954">
    <property type="entry name" value="RIBONUCLEASE H2 SUBUNIT A"/>
    <property type="match status" value="1"/>
</dbReference>
<feature type="domain" description="RNase H type-2" evidence="14">
    <location>
        <begin position="216"/>
        <end position="437"/>
    </location>
</feature>
<comment type="similarity">
    <text evidence="3">Belongs to the RNase HII family. Eukaryotic subfamily.</text>
</comment>
<comment type="cofactor">
    <cofactor evidence="2">
        <name>Mg(2+)</name>
        <dbReference type="ChEBI" id="CHEBI:18420"/>
    </cofactor>
</comment>
<dbReference type="InterPro" id="IPR012337">
    <property type="entry name" value="RNaseH-like_sf"/>
</dbReference>
<dbReference type="PROSITE" id="PS51975">
    <property type="entry name" value="RNASE_H_2"/>
    <property type="match status" value="1"/>
</dbReference>
<evidence type="ECO:0000256" key="4">
    <source>
        <dbReference type="ARBA" id="ARBA00007820"/>
    </source>
</evidence>
<dbReference type="Gene3D" id="3.30.420.10">
    <property type="entry name" value="Ribonuclease H-like superfamily/Ribonuclease H"/>
    <property type="match status" value="1"/>
</dbReference>
<keyword evidence="6 12" id="KW-0479">Metal-binding</keyword>
<keyword evidence="5 12" id="KW-0540">Nuclease</keyword>
<dbReference type="InterPro" id="IPR036397">
    <property type="entry name" value="RNaseH_sf"/>
</dbReference>
<dbReference type="FunFam" id="3.30.420.10:FF:000016">
    <property type="entry name" value="Ribonuclease"/>
    <property type="match status" value="1"/>
</dbReference>
<dbReference type="GO" id="GO:0004523">
    <property type="term" value="F:RNA-DNA hybrid ribonuclease activity"/>
    <property type="evidence" value="ECO:0007669"/>
    <property type="project" value="UniProtKB-UniRule"/>
</dbReference>
<dbReference type="InterPro" id="IPR024567">
    <property type="entry name" value="RNase_HII/HIII_dom"/>
</dbReference>
<keyword evidence="7 12" id="KW-0255">Endonuclease</keyword>
<dbReference type="GO" id="GO:0005840">
    <property type="term" value="C:ribosome"/>
    <property type="evidence" value="ECO:0007669"/>
    <property type="project" value="UniProtKB-KW"/>
</dbReference>
<comment type="cofactor">
    <cofactor evidence="12">
        <name>Mn(2+)</name>
        <dbReference type="ChEBI" id="CHEBI:29035"/>
    </cofactor>
    <cofactor evidence="12">
        <name>Mg(2+)</name>
        <dbReference type="ChEBI" id="CHEBI:18420"/>
    </cofactor>
    <text evidence="12">Manganese or magnesium. Binds 1 divalent metal ion per monomer in the absence of substrate. May bind a second metal ion after substrate binding.</text>
</comment>
<dbReference type="InterPro" id="IPR004649">
    <property type="entry name" value="RNase_H2_suA"/>
</dbReference>
<evidence type="ECO:0000256" key="5">
    <source>
        <dbReference type="ARBA" id="ARBA00022722"/>
    </source>
</evidence>
<dbReference type="InterPro" id="IPR000554">
    <property type="entry name" value="Ribosomal_eS7"/>
</dbReference>